<gene>
    <name evidence="3" type="ordered locus">AM1_1180</name>
</gene>
<evidence type="ECO:0000313" key="4">
    <source>
        <dbReference type="Proteomes" id="UP000000268"/>
    </source>
</evidence>
<dbReference type="Proteomes" id="UP000000268">
    <property type="component" value="Chromosome"/>
</dbReference>
<dbReference type="InterPro" id="IPR029058">
    <property type="entry name" value="AB_hydrolase_fold"/>
</dbReference>
<evidence type="ECO:0000313" key="3">
    <source>
        <dbReference type="EMBL" id="ABW26217.1"/>
    </source>
</evidence>
<keyword evidence="4" id="KW-1185">Reference proteome</keyword>
<dbReference type="ESTHER" id="acam1-b0c301">
    <property type="family name" value="Epoxide_hydrolase"/>
</dbReference>
<dbReference type="eggNOG" id="COG0596">
    <property type="taxonomic scope" value="Bacteria"/>
</dbReference>
<evidence type="ECO:0000259" key="2">
    <source>
        <dbReference type="Pfam" id="PF00561"/>
    </source>
</evidence>
<dbReference type="EMBL" id="CP000828">
    <property type="protein sequence ID" value="ABW26217.1"/>
    <property type="molecule type" value="Genomic_DNA"/>
</dbReference>
<dbReference type="AlphaFoldDB" id="B0C301"/>
<dbReference type="PRINTS" id="PR00412">
    <property type="entry name" value="EPOXHYDRLASE"/>
</dbReference>
<dbReference type="RefSeq" id="WP_012161766.1">
    <property type="nucleotide sequence ID" value="NC_009925.1"/>
</dbReference>
<name>B0C301_ACAM1</name>
<sequence>MADNELGSAFQHDYITTNQVRLHYVTQGEGPLMLMLHGFPEFWYSWQHQIPVFAQDYKVVALDMRGYNDSEKPQDVSAYRMAELIKDVQGVIQGLGYDQCILVAHDWGGAIAWQFAYAHPEMLHKLIIMNLPHPAKFQEALISNPRQMLRSWYIGFFQVPMLPELMFQANDYRAISSMFSERATNKNAFSPADLEAYKNAVAKRGALTAMINYYRSNLDMLLKPKDWGVLDVPTLLLWGEDDFALGKELTYGTQDYVRDLELHYLSECSHWIQQEQPELVNQYMRTFLMS</sequence>
<dbReference type="KEGG" id="amr:AM1_1180"/>
<dbReference type="GO" id="GO:0016787">
    <property type="term" value="F:hydrolase activity"/>
    <property type="evidence" value="ECO:0007669"/>
    <property type="project" value="UniProtKB-KW"/>
</dbReference>
<dbReference type="SUPFAM" id="SSF53474">
    <property type="entry name" value="alpha/beta-Hydrolases"/>
    <property type="match status" value="1"/>
</dbReference>
<dbReference type="PANTHER" id="PTHR43329">
    <property type="entry name" value="EPOXIDE HYDROLASE"/>
    <property type="match status" value="1"/>
</dbReference>
<proteinExistence type="predicted"/>
<dbReference type="InterPro" id="IPR000073">
    <property type="entry name" value="AB_hydrolase_1"/>
</dbReference>
<evidence type="ECO:0000256" key="1">
    <source>
        <dbReference type="ARBA" id="ARBA00022801"/>
    </source>
</evidence>
<organism evidence="3 4">
    <name type="scientific">Acaryochloris marina (strain MBIC 11017)</name>
    <dbReference type="NCBI Taxonomy" id="329726"/>
    <lineage>
        <taxon>Bacteria</taxon>
        <taxon>Bacillati</taxon>
        <taxon>Cyanobacteriota</taxon>
        <taxon>Cyanophyceae</taxon>
        <taxon>Acaryochloridales</taxon>
        <taxon>Acaryochloridaceae</taxon>
        <taxon>Acaryochloris</taxon>
    </lineage>
</organism>
<reference evidence="3 4" key="1">
    <citation type="journal article" date="2008" name="Proc. Natl. Acad. Sci. U.S.A.">
        <title>Niche adaptation and genome expansion in the chlorophyll d-producing cyanobacterium Acaryochloris marina.</title>
        <authorList>
            <person name="Swingley W.D."/>
            <person name="Chen M."/>
            <person name="Cheung P.C."/>
            <person name="Conrad A.L."/>
            <person name="Dejesa L.C."/>
            <person name="Hao J."/>
            <person name="Honchak B.M."/>
            <person name="Karbach L.E."/>
            <person name="Kurdoglu A."/>
            <person name="Lahiri S."/>
            <person name="Mastrian S.D."/>
            <person name="Miyashita H."/>
            <person name="Page L."/>
            <person name="Ramakrishna P."/>
            <person name="Satoh S."/>
            <person name="Sattley W.M."/>
            <person name="Shimada Y."/>
            <person name="Taylor H.L."/>
            <person name="Tomo T."/>
            <person name="Tsuchiya T."/>
            <person name="Wang Z.T."/>
            <person name="Raymond J."/>
            <person name="Mimuro M."/>
            <person name="Blankenship R.E."/>
            <person name="Touchman J.W."/>
        </authorList>
    </citation>
    <scope>NUCLEOTIDE SEQUENCE [LARGE SCALE GENOMIC DNA]</scope>
    <source>
        <strain evidence="4">MBIC 11017</strain>
    </source>
</reference>
<dbReference type="HOGENOM" id="CLU_020336_7_3_3"/>
<feature type="domain" description="AB hydrolase-1" evidence="2">
    <location>
        <begin position="31"/>
        <end position="275"/>
    </location>
</feature>
<protein>
    <submittedName>
        <fullName evidence="3">Hydrolase, alpha/beta fold family</fullName>
    </submittedName>
</protein>
<dbReference type="PRINTS" id="PR00111">
    <property type="entry name" value="ABHYDROLASE"/>
</dbReference>
<dbReference type="STRING" id="329726.AM1_1180"/>
<dbReference type="InterPro" id="IPR000639">
    <property type="entry name" value="Epox_hydrolase-like"/>
</dbReference>
<accession>B0C301</accession>
<dbReference type="Gene3D" id="3.40.50.1820">
    <property type="entry name" value="alpha/beta hydrolase"/>
    <property type="match status" value="1"/>
</dbReference>
<dbReference type="Pfam" id="PF00561">
    <property type="entry name" value="Abhydrolase_1"/>
    <property type="match status" value="1"/>
</dbReference>
<dbReference type="OrthoDB" id="9773293at2"/>
<keyword evidence="1 3" id="KW-0378">Hydrolase</keyword>